<dbReference type="EMBL" id="JAAROP010000022">
    <property type="protein sequence ID" value="MBC1323987.1"/>
    <property type="molecule type" value="Genomic_DNA"/>
</dbReference>
<reference evidence="1 2" key="1">
    <citation type="submission" date="2020-03" db="EMBL/GenBank/DDBJ databases">
        <title>Soil Listeria distribution.</title>
        <authorList>
            <person name="Liao J."/>
            <person name="Wiedmann M."/>
        </authorList>
    </citation>
    <scope>NUCLEOTIDE SEQUENCE [LARGE SCALE GENOMIC DNA]</scope>
    <source>
        <strain evidence="1 2">FSL L7-1829</strain>
    </source>
</reference>
<comment type="caution">
    <text evidence="1">The sequence shown here is derived from an EMBL/GenBank/DDBJ whole genome shotgun (WGS) entry which is preliminary data.</text>
</comment>
<proteinExistence type="predicted"/>
<evidence type="ECO:0000313" key="1">
    <source>
        <dbReference type="EMBL" id="MBC1323987.1"/>
    </source>
</evidence>
<dbReference type="Proteomes" id="UP000522007">
    <property type="component" value="Unassembled WGS sequence"/>
</dbReference>
<gene>
    <name evidence="1" type="ORF">HB853_13765</name>
</gene>
<protein>
    <submittedName>
        <fullName evidence="1">Uncharacterized protein</fullName>
    </submittedName>
</protein>
<accession>A0A7X0T7G1</accession>
<name>A0A7X0T7G1_LISWE</name>
<sequence length="203" mass="24097">MEGMFTIELIFALTSNPKFQEVAELVYWEENDIIDCPENSDYVYAIDEGNVTQYAERNSFWGKGTILGFTRDKSKIQPLCKTVAWKIPLTYVADNLNTMGKVKIEDLIEIEMNFLNQHTNDCMEWFVKKMPVRLHSKSWKIAQDFVKQEVTQVFPKNLWKAQLDELKAHRILYELGHYLEIDIPRFHNYLRHKEYDLLIKKNL</sequence>
<dbReference type="AlphaFoldDB" id="A0A7X0T7G1"/>
<evidence type="ECO:0000313" key="2">
    <source>
        <dbReference type="Proteomes" id="UP000522007"/>
    </source>
</evidence>
<organism evidence="1 2">
    <name type="scientific">Listeria welshimeri</name>
    <dbReference type="NCBI Taxonomy" id="1643"/>
    <lineage>
        <taxon>Bacteria</taxon>
        <taxon>Bacillati</taxon>
        <taxon>Bacillota</taxon>
        <taxon>Bacilli</taxon>
        <taxon>Bacillales</taxon>
        <taxon>Listeriaceae</taxon>
        <taxon>Listeria</taxon>
    </lineage>
</organism>